<name>Q7NP52_GLOVI</name>
<dbReference type="OrthoDB" id="603864at2"/>
<evidence type="ECO:0000313" key="2">
    <source>
        <dbReference type="EMBL" id="BAC88146.1"/>
    </source>
</evidence>
<dbReference type="eggNOG" id="COG1372">
    <property type="taxonomic scope" value="Bacteria"/>
</dbReference>
<evidence type="ECO:0000313" key="3">
    <source>
        <dbReference type="Proteomes" id="UP000000557"/>
    </source>
</evidence>
<reference evidence="2 3" key="2">
    <citation type="journal article" date="2003" name="DNA Res.">
        <title>Complete genome structure of Gloeobacter violaceus PCC 7421, a cyanobacterium that lacks thylakoids (supplement).</title>
        <authorList>
            <person name="Nakamura Y."/>
            <person name="Kaneko T."/>
            <person name="Sato S."/>
            <person name="Mimuro M."/>
            <person name="Miyashita H."/>
            <person name="Tsuchiya T."/>
            <person name="Sasamoto S."/>
            <person name="Watanabe A."/>
            <person name="Kawashima K."/>
            <person name="Kishida Y."/>
            <person name="Kiyokawa C."/>
            <person name="Kohara M."/>
            <person name="Matsumoto M."/>
            <person name="Matsuno A."/>
            <person name="Nakazaki N."/>
            <person name="Shimpo S."/>
            <person name="Takeuchi C."/>
            <person name="Yamada M."/>
            <person name="Tabata S."/>
        </authorList>
    </citation>
    <scope>NUCLEOTIDE SEQUENCE [LARGE SCALE GENOMIC DNA]</scope>
    <source>
        <strain evidence="3">ATCC 29082 / PCC 7421</strain>
    </source>
</reference>
<dbReference type="InParanoid" id="Q7NP52"/>
<dbReference type="HOGENOM" id="CLU_1364587_0_0_3"/>
<dbReference type="STRING" id="251221.gene:10757677"/>
<dbReference type="EMBL" id="BA000045">
    <property type="protein sequence ID" value="BAC88146.1"/>
    <property type="molecule type" value="Genomic_DNA"/>
</dbReference>
<dbReference type="PhylomeDB" id="Q7NP52"/>
<dbReference type="SUPFAM" id="SSF51294">
    <property type="entry name" value="Hedgehog/intein (Hint) domain"/>
    <property type="match status" value="1"/>
</dbReference>
<dbReference type="Gene3D" id="2.170.16.10">
    <property type="entry name" value="Hedgehog/Intein (Hint) domain"/>
    <property type="match status" value="1"/>
</dbReference>
<reference evidence="2 3" key="1">
    <citation type="journal article" date="2003" name="DNA Res.">
        <title>Complete genome structure of Gloeobacter violaceus PCC 7421, a cyanobacterium that lacks thylakoids.</title>
        <authorList>
            <person name="Nakamura Y."/>
            <person name="Kaneko T."/>
            <person name="Sato S."/>
            <person name="Mimuro M."/>
            <person name="Miyashita H."/>
            <person name="Tsuchiya T."/>
            <person name="Sasamoto S."/>
            <person name="Watanabe A."/>
            <person name="Kawashima K."/>
            <person name="Kishida Y."/>
            <person name="Kiyokawa C."/>
            <person name="Kohara M."/>
            <person name="Matsumoto M."/>
            <person name="Matsuno A."/>
            <person name="Nakazaki N."/>
            <person name="Shimpo S."/>
            <person name="Takeuchi C."/>
            <person name="Yamada M."/>
            <person name="Tabata S."/>
        </authorList>
    </citation>
    <scope>NUCLEOTIDE SEQUENCE [LARGE SCALE GENOMIC DNA]</scope>
    <source>
        <strain evidence="3">ATCC 29082 / PCC 7421</strain>
    </source>
</reference>
<dbReference type="AlphaFoldDB" id="Q7NP52"/>
<feature type="region of interest" description="Disordered" evidence="1">
    <location>
        <begin position="173"/>
        <end position="200"/>
    </location>
</feature>
<organism evidence="2 3">
    <name type="scientific">Gloeobacter violaceus (strain ATCC 29082 / PCC 7421)</name>
    <dbReference type="NCBI Taxonomy" id="251221"/>
    <lineage>
        <taxon>Bacteria</taxon>
        <taxon>Bacillati</taxon>
        <taxon>Cyanobacteriota</taxon>
        <taxon>Cyanophyceae</taxon>
        <taxon>Gloeobacterales</taxon>
        <taxon>Gloeobacteraceae</taxon>
        <taxon>Gloeobacter</taxon>
    </lineage>
</organism>
<evidence type="ECO:0000256" key="1">
    <source>
        <dbReference type="SAM" id="MobiDB-lite"/>
    </source>
</evidence>
<dbReference type="Proteomes" id="UP000000557">
    <property type="component" value="Chromosome"/>
</dbReference>
<keyword evidence="3" id="KW-1185">Reference proteome</keyword>
<dbReference type="InterPro" id="IPR036844">
    <property type="entry name" value="Hint_dom_sf"/>
</dbReference>
<dbReference type="EnsemblBacteria" id="BAC88146">
    <property type="protein sequence ID" value="BAC88146"/>
    <property type="gene ID" value="BAC88146"/>
</dbReference>
<dbReference type="KEGG" id="gvi:gll0205"/>
<accession>Q7NP52</accession>
<gene>
    <name evidence="2" type="ordered locus">gll0205</name>
</gene>
<sequence length="200" mass="20762">MVKVAGVNLTASSSFKVNASMAPLSAHLDLVGVLGALQLLADVGGLIPDLNVPSALLGVGVAAALGDAAGVLTSGFALVPFGGFAKAGIGLRNGIVAASRAYGCFGEGTAVQTETRAKPIEQIEPGEKVLARSERTGQQSLRRVKSTFQTGEQTLRRVKSTFQFDSQPVYRLQSRETGGNGERDTSTVTGEHPFYLQGQG</sequence>
<protein>
    <submittedName>
        <fullName evidence="2">Gll0205 protein</fullName>
    </submittedName>
</protein>
<proteinExistence type="predicted"/>